<feature type="domain" description="6-phosphogluconate dehydrogenase NADP-binding" evidence="2">
    <location>
        <begin position="5"/>
        <end position="123"/>
    </location>
</feature>
<keyword evidence="5" id="KW-1185">Reference proteome</keyword>
<dbReference type="RefSeq" id="WP_230739984.1">
    <property type="nucleotide sequence ID" value="NZ_JAJNDB010000009.1"/>
</dbReference>
<gene>
    <name evidence="4" type="ORF">LQ327_30505</name>
</gene>
<evidence type="ECO:0000259" key="2">
    <source>
        <dbReference type="Pfam" id="PF03446"/>
    </source>
</evidence>
<dbReference type="Pfam" id="PF03446">
    <property type="entry name" value="NAD_binding_2"/>
    <property type="match status" value="1"/>
</dbReference>
<evidence type="ECO:0000259" key="3">
    <source>
        <dbReference type="Pfam" id="PF09130"/>
    </source>
</evidence>
<evidence type="ECO:0000313" key="5">
    <source>
        <dbReference type="Proteomes" id="UP001199469"/>
    </source>
</evidence>
<dbReference type="Pfam" id="PF09130">
    <property type="entry name" value="DUF1932"/>
    <property type="match status" value="1"/>
</dbReference>
<comment type="caution">
    <text evidence="4">The sequence shown here is derived from an EMBL/GenBank/DDBJ whole genome shotgun (WGS) entry which is preliminary data.</text>
</comment>
<reference evidence="4 5" key="1">
    <citation type="submission" date="2021-11" db="EMBL/GenBank/DDBJ databases">
        <title>Draft genome sequence of Actinomycetospora sp. SF1 isolated from the rhizosphere soil.</title>
        <authorList>
            <person name="Duangmal K."/>
            <person name="Chantavorakit T."/>
        </authorList>
    </citation>
    <scope>NUCLEOTIDE SEQUENCE [LARGE SCALE GENOMIC DNA]</scope>
    <source>
        <strain evidence="4 5">TBRC 5722</strain>
    </source>
</reference>
<dbReference type="Proteomes" id="UP001199469">
    <property type="component" value="Unassembled WGS sequence"/>
</dbReference>
<dbReference type="Gene3D" id="1.10.1040.10">
    <property type="entry name" value="N-(1-d-carboxylethyl)-l-norvaline Dehydrogenase, domain 2"/>
    <property type="match status" value="1"/>
</dbReference>
<feature type="domain" description="Phosphogluconate dehydrogenase NAD-binding putative C-terminal" evidence="3">
    <location>
        <begin position="190"/>
        <end position="256"/>
    </location>
</feature>
<dbReference type="SUPFAM" id="SSF48179">
    <property type="entry name" value="6-phosphogluconate dehydrogenase C-terminal domain-like"/>
    <property type="match status" value="1"/>
</dbReference>
<dbReference type="InterPro" id="IPR006115">
    <property type="entry name" value="6PGDH_NADP-bd"/>
</dbReference>
<dbReference type="Gene3D" id="3.40.50.720">
    <property type="entry name" value="NAD(P)-binding Rossmann-like Domain"/>
    <property type="match status" value="1"/>
</dbReference>
<dbReference type="InterPro" id="IPR008927">
    <property type="entry name" value="6-PGluconate_DH-like_C_sf"/>
</dbReference>
<dbReference type="EMBL" id="JAJNDB010000009">
    <property type="protein sequence ID" value="MCD2197710.1"/>
    <property type="molecule type" value="Genomic_DNA"/>
</dbReference>
<evidence type="ECO:0000256" key="1">
    <source>
        <dbReference type="SAM" id="MobiDB-lite"/>
    </source>
</evidence>
<dbReference type="InterPro" id="IPR036291">
    <property type="entry name" value="NAD(P)-bd_dom_sf"/>
</dbReference>
<proteinExistence type="predicted"/>
<accession>A0ABS8PHI6</accession>
<sequence length="281" mass="28385">MAGVVGIVAPGAMGTALGRCAAAGGHRVLMTAVGRSPGTADRLAAAGIEDAGSLDAVVAGADLLLSVVPPAQARPVADELAASARRTSAHPLVVEANAVSPGTVAEIAEVVGLDVVDAAISGPPPRPDVEHPTRIFVAGPRTAEVAALVVPGVRWVEIDGSPGAASAAKMCTASVRKGHQALLAHALLTAEHHGVTDTVLADLALDFPHDDVRHAAVAATKAWRFADEMDEIAATQAGAGLTPDLFAAMAEVYRRLATSSYGTSRPEDLPATPDVGNLRPT</sequence>
<organism evidence="4 5">
    <name type="scientific">Actinomycetospora endophytica</name>
    <dbReference type="NCBI Taxonomy" id="2291215"/>
    <lineage>
        <taxon>Bacteria</taxon>
        <taxon>Bacillati</taxon>
        <taxon>Actinomycetota</taxon>
        <taxon>Actinomycetes</taxon>
        <taxon>Pseudonocardiales</taxon>
        <taxon>Pseudonocardiaceae</taxon>
        <taxon>Actinomycetospora</taxon>
    </lineage>
</organism>
<protein>
    <submittedName>
        <fullName evidence="4">DUF1932 domain-containing protein</fullName>
    </submittedName>
</protein>
<dbReference type="PANTHER" id="PTHR43580:SF2">
    <property type="entry name" value="CYTOKINE-LIKE NUCLEAR FACTOR N-PAC"/>
    <property type="match status" value="1"/>
</dbReference>
<dbReference type="PANTHER" id="PTHR43580">
    <property type="entry name" value="OXIDOREDUCTASE GLYR1-RELATED"/>
    <property type="match status" value="1"/>
</dbReference>
<name>A0ABS8PHI6_9PSEU</name>
<feature type="region of interest" description="Disordered" evidence="1">
    <location>
        <begin position="261"/>
        <end position="281"/>
    </location>
</feature>
<dbReference type="InterPro" id="IPR051265">
    <property type="entry name" value="HIBADH-related_NP60_sf"/>
</dbReference>
<dbReference type="InterPro" id="IPR015814">
    <property type="entry name" value="Pgluconate_DH_NAD-bd_C"/>
</dbReference>
<dbReference type="SUPFAM" id="SSF51735">
    <property type="entry name" value="NAD(P)-binding Rossmann-fold domains"/>
    <property type="match status" value="1"/>
</dbReference>
<evidence type="ECO:0000313" key="4">
    <source>
        <dbReference type="EMBL" id="MCD2197710.1"/>
    </source>
</evidence>
<dbReference type="InterPro" id="IPR013328">
    <property type="entry name" value="6PGD_dom2"/>
</dbReference>